<dbReference type="GO" id="GO:0016477">
    <property type="term" value="P:cell migration"/>
    <property type="evidence" value="ECO:0007669"/>
    <property type="project" value="TreeGrafter"/>
</dbReference>
<evidence type="ECO:0000256" key="6">
    <source>
        <dbReference type="ARBA" id="ARBA00022771"/>
    </source>
</evidence>
<dbReference type="GO" id="GO:0004843">
    <property type="term" value="F:cysteine-type deubiquitinase activity"/>
    <property type="evidence" value="ECO:0007669"/>
    <property type="project" value="UniProtKB-EC"/>
</dbReference>
<keyword evidence="9" id="KW-0788">Thiol protease</keyword>
<evidence type="ECO:0000313" key="14">
    <source>
        <dbReference type="EMBL" id="KAI6657558.1"/>
    </source>
</evidence>
<feature type="compositionally biased region" description="Polar residues" evidence="12">
    <location>
        <begin position="644"/>
        <end position="659"/>
    </location>
</feature>
<keyword evidence="6" id="KW-0863">Zinc-finger</keyword>
<keyword evidence="7" id="KW-0833">Ubl conjugation pathway</keyword>
<evidence type="ECO:0000313" key="15">
    <source>
        <dbReference type="Proteomes" id="UP001165289"/>
    </source>
</evidence>
<dbReference type="InterPro" id="IPR003323">
    <property type="entry name" value="OTU_dom"/>
</dbReference>
<keyword evidence="5" id="KW-0479">Metal-binding</keyword>
<dbReference type="GO" id="GO:0007010">
    <property type="term" value="P:cytoskeleton organization"/>
    <property type="evidence" value="ECO:0007669"/>
    <property type="project" value="TreeGrafter"/>
</dbReference>
<evidence type="ECO:0000256" key="2">
    <source>
        <dbReference type="ARBA" id="ARBA00005865"/>
    </source>
</evidence>
<dbReference type="GO" id="GO:0008270">
    <property type="term" value="F:zinc ion binding"/>
    <property type="evidence" value="ECO:0007669"/>
    <property type="project" value="UniProtKB-KW"/>
</dbReference>
<reference evidence="14 15" key="1">
    <citation type="journal article" date="2023" name="BMC Biol.">
        <title>The compact genome of the sponge Oopsacas minuta (Hexactinellida) is lacking key metazoan core genes.</title>
        <authorList>
            <person name="Santini S."/>
            <person name="Schenkelaars Q."/>
            <person name="Jourda C."/>
            <person name="Duchesne M."/>
            <person name="Belahbib H."/>
            <person name="Rocher C."/>
            <person name="Selva M."/>
            <person name="Riesgo A."/>
            <person name="Vervoort M."/>
            <person name="Leys S.P."/>
            <person name="Kodjabachian L."/>
            <person name="Le Bivic A."/>
            <person name="Borchiellini C."/>
            <person name="Claverie J.M."/>
            <person name="Renard E."/>
        </authorList>
    </citation>
    <scope>NUCLEOTIDE SEQUENCE [LARGE SCALE GENOMIC DNA]</scope>
    <source>
        <strain evidence="14">SPO-2</strain>
    </source>
</reference>
<dbReference type="Proteomes" id="UP001165289">
    <property type="component" value="Unassembled WGS sequence"/>
</dbReference>
<dbReference type="EC" id="3.4.19.12" evidence="3"/>
<evidence type="ECO:0000259" key="13">
    <source>
        <dbReference type="PROSITE" id="PS50802"/>
    </source>
</evidence>
<dbReference type="GO" id="GO:0071947">
    <property type="term" value="P:protein deubiquitination involved in ubiquitin-dependent protein catabolic process"/>
    <property type="evidence" value="ECO:0007669"/>
    <property type="project" value="TreeGrafter"/>
</dbReference>
<evidence type="ECO:0000256" key="3">
    <source>
        <dbReference type="ARBA" id="ARBA00012759"/>
    </source>
</evidence>
<dbReference type="GO" id="GO:0030177">
    <property type="term" value="P:positive regulation of Wnt signaling pathway"/>
    <property type="evidence" value="ECO:0007669"/>
    <property type="project" value="TreeGrafter"/>
</dbReference>
<dbReference type="Pfam" id="PF02338">
    <property type="entry name" value="OTU"/>
    <property type="match status" value="1"/>
</dbReference>
<feature type="domain" description="OTU" evidence="13">
    <location>
        <begin position="166"/>
        <end position="347"/>
    </location>
</feature>
<keyword evidence="4" id="KW-0645">Protease</keyword>
<feature type="region of interest" description="Disordered" evidence="12">
    <location>
        <begin position="644"/>
        <end position="672"/>
    </location>
</feature>
<dbReference type="GO" id="GO:0005737">
    <property type="term" value="C:cytoplasm"/>
    <property type="evidence" value="ECO:0007669"/>
    <property type="project" value="TreeGrafter"/>
</dbReference>
<evidence type="ECO:0000256" key="4">
    <source>
        <dbReference type="ARBA" id="ARBA00022670"/>
    </source>
</evidence>
<keyword evidence="15" id="KW-1185">Reference proteome</keyword>
<dbReference type="PANTHER" id="PTHR13367:SF3">
    <property type="entry name" value="TUMOR NECROSIS FACTOR ALPHA-INDUCED PROTEIN 3"/>
    <property type="match status" value="1"/>
</dbReference>
<protein>
    <recommendedName>
        <fullName evidence="3">ubiquitinyl hydrolase 1</fullName>
        <ecNumber evidence="3">3.4.19.12</ecNumber>
    </recommendedName>
</protein>
<evidence type="ECO:0000256" key="1">
    <source>
        <dbReference type="ARBA" id="ARBA00000707"/>
    </source>
</evidence>
<evidence type="ECO:0000256" key="5">
    <source>
        <dbReference type="ARBA" id="ARBA00022723"/>
    </source>
</evidence>
<accession>A0AAV7K8U8</accession>
<dbReference type="GO" id="GO:0005634">
    <property type="term" value="C:nucleus"/>
    <property type="evidence" value="ECO:0007669"/>
    <property type="project" value="TreeGrafter"/>
</dbReference>
<feature type="compositionally biased region" description="Polar residues" evidence="12">
    <location>
        <begin position="579"/>
        <end position="624"/>
    </location>
</feature>
<evidence type="ECO:0000256" key="12">
    <source>
        <dbReference type="SAM" id="MobiDB-lite"/>
    </source>
</evidence>
<evidence type="ECO:0000256" key="8">
    <source>
        <dbReference type="ARBA" id="ARBA00022801"/>
    </source>
</evidence>
<dbReference type="AlphaFoldDB" id="A0AAV7K8U8"/>
<dbReference type="GO" id="GO:0035523">
    <property type="term" value="P:protein K29-linked deubiquitination"/>
    <property type="evidence" value="ECO:0007669"/>
    <property type="project" value="TreeGrafter"/>
</dbReference>
<keyword evidence="10" id="KW-0862">Zinc</keyword>
<sequence>MSSYSTKAYSDKLRLYNYFLAQGHDGEFLRDLLIQCNWSKTQTNRVLEEMKKGNETMSSSPGRKDKATGQKTGSLSVGLGHNQDFSTSSILLKKVKSQPKLLEGKKYQQLIERCKHFRITFYLGEVEFQSEELREFAPKIFFESSHFKYLYERLNWWVKYGNYTPLAPLRTQGDGNCLLHAVSRAIFGVEDEELVLRGLLHDYLGDPVESRKLKCRWKRQQAELNGRAGFEFDEGEWENEWHTIVSLASLDISISDSNLQTDEPDSSVPSLPYKSLEEVHIFALAHVINRPIIVISDSVLQDVDGRPISPVYFGGVYLPLDRDPKKCYQIPIVLTYCCSHFAPLVACYNDLIAPGVSTIRFQEVVIPLVGPEGDRLSIQFQDEYDKPILSSFNNLLDRYPSPIAQDVAKLSEYLDIEEITISDGKTVLAAKIWPSTHEFYTDIINNLISHTEVKFEEYKVKKAKELRQKEEREKREKDRIFQSSYPPVSPQFTYSRPSYTLPSSFLPAPLTSKLSPQHTRGDILSSNKTNQLYPHKTALNPYSDLKFTEIQTTISPCREAYQSPTRSYLSPPQPSSYYRDTSSLDRSYLPSSRTREQATNTENPKTFPRSNYLDSLSKPSSSQGYTSFYNYTSKPDTSYNPKTYISSPTEPYPMLSTTEVTRKKRADPSTSHVELMDLARDFHRNK</sequence>
<proteinExistence type="inferred from homology"/>
<feature type="compositionally biased region" description="Low complexity" evidence="12">
    <location>
        <begin position="567"/>
        <end position="578"/>
    </location>
</feature>
<evidence type="ECO:0000256" key="11">
    <source>
        <dbReference type="SAM" id="Coils"/>
    </source>
</evidence>
<dbReference type="InterPro" id="IPR051346">
    <property type="entry name" value="OTU_Deubiquitinase"/>
</dbReference>
<dbReference type="GO" id="GO:0070530">
    <property type="term" value="F:K63-linked polyubiquitin modification-dependent protein binding"/>
    <property type="evidence" value="ECO:0007669"/>
    <property type="project" value="TreeGrafter"/>
</dbReference>
<feature type="region of interest" description="Disordered" evidence="12">
    <location>
        <begin position="558"/>
        <end position="624"/>
    </location>
</feature>
<comment type="catalytic activity">
    <reaction evidence="1">
        <text>Thiol-dependent hydrolysis of ester, thioester, amide, peptide and isopeptide bonds formed by the C-terminal Gly of ubiquitin (a 76-residue protein attached to proteins as an intracellular targeting signal).</text>
        <dbReference type="EC" id="3.4.19.12"/>
    </reaction>
</comment>
<name>A0AAV7K8U8_9METZ</name>
<dbReference type="PANTHER" id="PTHR13367">
    <property type="entry name" value="UBIQUITIN THIOESTERASE"/>
    <property type="match status" value="1"/>
</dbReference>
<comment type="similarity">
    <text evidence="2">Belongs to the peptidase C64 family.</text>
</comment>
<dbReference type="GO" id="GO:1990168">
    <property type="term" value="P:protein K33-linked deubiquitination"/>
    <property type="evidence" value="ECO:0007669"/>
    <property type="project" value="TreeGrafter"/>
</dbReference>
<evidence type="ECO:0000256" key="7">
    <source>
        <dbReference type="ARBA" id="ARBA00022786"/>
    </source>
</evidence>
<keyword evidence="8" id="KW-0378">Hydrolase</keyword>
<dbReference type="EMBL" id="JAKMXF010000111">
    <property type="protein sequence ID" value="KAI6657558.1"/>
    <property type="molecule type" value="Genomic_DNA"/>
</dbReference>
<gene>
    <name evidence="14" type="ORF">LOD99_302</name>
</gene>
<comment type="caution">
    <text evidence="14">The sequence shown here is derived from an EMBL/GenBank/DDBJ whole genome shotgun (WGS) entry which is preliminary data.</text>
</comment>
<dbReference type="PROSITE" id="PS50802">
    <property type="entry name" value="OTU"/>
    <property type="match status" value="1"/>
</dbReference>
<evidence type="ECO:0000256" key="10">
    <source>
        <dbReference type="ARBA" id="ARBA00022833"/>
    </source>
</evidence>
<evidence type="ECO:0000256" key="9">
    <source>
        <dbReference type="ARBA" id="ARBA00022807"/>
    </source>
</evidence>
<organism evidence="14 15">
    <name type="scientific">Oopsacas minuta</name>
    <dbReference type="NCBI Taxonomy" id="111878"/>
    <lineage>
        <taxon>Eukaryota</taxon>
        <taxon>Metazoa</taxon>
        <taxon>Porifera</taxon>
        <taxon>Hexactinellida</taxon>
        <taxon>Hexasterophora</taxon>
        <taxon>Lyssacinosida</taxon>
        <taxon>Leucopsacidae</taxon>
        <taxon>Oopsacas</taxon>
    </lineage>
</organism>
<feature type="coiled-coil region" evidence="11">
    <location>
        <begin position="453"/>
        <end position="483"/>
    </location>
</feature>
<feature type="region of interest" description="Disordered" evidence="12">
    <location>
        <begin position="51"/>
        <end position="80"/>
    </location>
</feature>
<keyword evidence="11" id="KW-0175">Coiled coil</keyword>